<organism evidence="2 3">
    <name type="scientific">Haladaptatus pallidirubidus</name>
    <dbReference type="NCBI Taxonomy" id="1008152"/>
    <lineage>
        <taxon>Archaea</taxon>
        <taxon>Methanobacteriati</taxon>
        <taxon>Methanobacteriota</taxon>
        <taxon>Stenosarchaea group</taxon>
        <taxon>Halobacteria</taxon>
        <taxon>Halobacteriales</taxon>
        <taxon>Haladaptataceae</taxon>
        <taxon>Haladaptatus</taxon>
    </lineage>
</organism>
<feature type="transmembrane region" description="Helical" evidence="1">
    <location>
        <begin position="46"/>
        <end position="67"/>
    </location>
</feature>
<feature type="transmembrane region" description="Helical" evidence="1">
    <location>
        <begin position="21"/>
        <end position="40"/>
    </location>
</feature>
<comment type="caution">
    <text evidence="2">The sequence shown here is derived from an EMBL/GenBank/DDBJ whole genome shotgun (WGS) entry which is preliminary data.</text>
</comment>
<dbReference type="EMBL" id="BAABKX010000015">
    <property type="protein sequence ID" value="GAA5057945.1"/>
    <property type="molecule type" value="Genomic_DNA"/>
</dbReference>
<keyword evidence="3" id="KW-1185">Reference proteome</keyword>
<evidence type="ECO:0000256" key="1">
    <source>
        <dbReference type="SAM" id="Phobius"/>
    </source>
</evidence>
<evidence type="ECO:0000313" key="3">
    <source>
        <dbReference type="Proteomes" id="UP001501729"/>
    </source>
</evidence>
<dbReference type="AlphaFoldDB" id="A0AAV3UM77"/>
<gene>
    <name evidence="2" type="ORF">GCM10025751_40400</name>
</gene>
<accession>A0AAV3UM77</accession>
<evidence type="ECO:0008006" key="4">
    <source>
        <dbReference type="Google" id="ProtNLM"/>
    </source>
</evidence>
<evidence type="ECO:0000313" key="2">
    <source>
        <dbReference type="EMBL" id="GAA5057945.1"/>
    </source>
</evidence>
<protein>
    <recommendedName>
        <fullName evidence="4">CAAX protease self-immunity</fullName>
    </recommendedName>
</protein>
<reference evidence="2 3" key="1">
    <citation type="journal article" date="2019" name="Int. J. Syst. Evol. Microbiol.">
        <title>The Global Catalogue of Microorganisms (GCM) 10K type strain sequencing project: providing services to taxonomists for standard genome sequencing and annotation.</title>
        <authorList>
            <consortium name="The Broad Institute Genomics Platform"/>
            <consortium name="The Broad Institute Genome Sequencing Center for Infectious Disease"/>
            <person name="Wu L."/>
            <person name="Ma J."/>
        </authorList>
    </citation>
    <scope>NUCLEOTIDE SEQUENCE [LARGE SCALE GENOMIC DNA]</scope>
    <source>
        <strain evidence="2 3">JCM 17504</strain>
    </source>
</reference>
<proteinExistence type="predicted"/>
<name>A0AAV3UM77_9EURY</name>
<sequence>MGRLPRRGVFRRTLWRASFRFRRMPFFGFWWASFTCFWWPSPHIRFLVFYLSLSMFVSGFLVARFVIGRMGIVVCLHGL</sequence>
<keyword evidence="1" id="KW-0812">Transmembrane</keyword>
<keyword evidence="1" id="KW-1133">Transmembrane helix</keyword>
<keyword evidence="1" id="KW-0472">Membrane</keyword>
<dbReference type="Proteomes" id="UP001501729">
    <property type="component" value="Unassembled WGS sequence"/>
</dbReference>